<dbReference type="PANTHER" id="PTHR41775">
    <property type="entry name" value="SECRETED PROTEIN-RELATED"/>
    <property type="match status" value="1"/>
</dbReference>
<proteinExistence type="predicted"/>
<sequence>MKRLWIALLLGMAWVSAGWSVVVNPQRETVVQPDGSVLELVPVGDEFNFWWELPSGETVIQDEEGFFCLAMLDASGRLQPGPRLRDAGRIAAQGLVPKHLRPTVRGWGGGEFLPPLPFSRPAGIRKLSVPGQQPVLVILVSFTDRQPVGSQASDFAQLFFTGSGSAASYFTQASLGKLSLAPAPESHGIAGDGVVGWLSLPMPHPNRGITGSKDPTITEQQKKEASHNMRLAVKAAIEAADPYVDFRRFDTDGNGGLSRAELSLVVITAGYESSYGGYKPTYSPANWGHRWSLGNFNDGIGVVPAPVVDGVQVADYAFDGGYASFGEWMQSTTSNGHRSTIGVMVHELGHDILGLPDLYDTDGSSAGVGGLCLMGSGSWGCEPPCYGGELPVLLSAWARTITEITRPRDGLGAEVVRLLPAVTAGDVVRLGTGLGNEYFLLEQRRAQGFDRGLLRWDGAFESRPGLALWHVDESQSSNADENRRLVDLEEANGTEPLNSKDSNFTFDMLFRPGSFSRFADDSTPSSRRQTDGATTGVAVEAVAWEDNALATSITAPNPAGVAHDQCQGAVAVALSPGETYQWRGWLAQATGDDVEASCAPFSKTAFWQITPRRTGKLNVRAEGFDTVVQLFGGSCGNLHPLACNDDVDQTGASELRGVPLRRGEPYLLAVGRYGSGRPVGGELALTVSLAPVDPLVVEILETRGCPFMALKVSVKTPEGILGFKLEPENFRVYFGDQESAIMQFAMEDPQTYWLFVWAPPEGRVRVEVDTSDRTGQAETGFVCQRTPRRVLKPARR</sequence>
<evidence type="ECO:0000313" key="3">
    <source>
        <dbReference type="Proteomes" id="UP000027284"/>
    </source>
</evidence>
<dbReference type="InterPro" id="IPR008757">
    <property type="entry name" value="Peptidase_M6-like_domain"/>
</dbReference>
<dbReference type="PANTHER" id="PTHR41775:SF1">
    <property type="entry name" value="PEPTIDASE M6-LIKE DOMAIN-CONTAINING PROTEIN"/>
    <property type="match status" value="1"/>
</dbReference>
<dbReference type="InterPro" id="IPR002048">
    <property type="entry name" value="EF_hand_dom"/>
</dbReference>
<evidence type="ECO:0000259" key="1">
    <source>
        <dbReference type="PROSITE" id="PS50222"/>
    </source>
</evidence>
<dbReference type="OrthoDB" id="278121at2"/>
<dbReference type="Pfam" id="PF05547">
    <property type="entry name" value="Peptidase_M6"/>
    <property type="match status" value="1"/>
</dbReference>
<gene>
    <name evidence="2" type="ORF">EG19_12115</name>
</gene>
<name>A0A062XUF3_9BACT</name>
<organism evidence="2 3">
    <name type="scientific">Thermoanaerobaculum aquaticum</name>
    <dbReference type="NCBI Taxonomy" id="1312852"/>
    <lineage>
        <taxon>Bacteria</taxon>
        <taxon>Pseudomonadati</taxon>
        <taxon>Acidobacteriota</taxon>
        <taxon>Thermoanaerobaculia</taxon>
        <taxon>Thermoanaerobaculales</taxon>
        <taxon>Thermoanaerobaculaceae</taxon>
        <taxon>Thermoanaerobaculum</taxon>
    </lineage>
</organism>
<dbReference type="AlphaFoldDB" id="A0A062XUF3"/>
<dbReference type="GO" id="GO:0006508">
    <property type="term" value="P:proteolysis"/>
    <property type="evidence" value="ECO:0007669"/>
    <property type="project" value="InterPro"/>
</dbReference>
<keyword evidence="3" id="KW-1185">Reference proteome</keyword>
<dbReference type="SUPFAM" id="SSF55486">
    <property type="entry name" value="Metalloproteases ('zincins'), catalytic domain"/>
    <property type="match status" value="1"/>
</dbReference>
<protein>
    <recommendedName>
        <fullName evidence="1">EF-hand domain-containing protein</fullName>
    </recommendedName>
</protein>
<dbReference type="NCBIfam" id="TIGR03296">
    <property type="entry name" value="M6dom_TIGR03296"/>
    <property type="match status" value="1"/>
</dbReference>
<dbReference type="Proteomes" id="UP000027284">
    <property type="component" value="Unassembled WGS sequence"/>
</dbReference>
<dbReference type="PROSITE" id="PS50222">
    <property type="entry name" value="EF_HAND_2"/>
    <property type="match status" value="1"/>
</dbReference>
<dbReference type="STRING" id="1312852.EG19_12115"/>
<reference evidence="2 3" key="1">
    <citation type="submission" date="2014-04" db="EMBL/GenBank/DDBJ databases">
        <title>The Genome Sequence of Thermoanaerobaculum aquaticum MP-01, The First Cultivated Group 23 Acidobacterium.</title>
        <authorList>
            <person name="Stamps B.W."/>
            <person name="Losey N.A."/>
            <person name="Lawson P.A."/>
            <person name="Stevenson B.S."/>
        </authorList>
    </citation>
    <scope>NUCLEOTIDE SEQUENCE [LARGE SCALE GENOMIC DNA]</scope>
    <source>
        <strain evidence="2 3">MP-01</strain>
    </source>
</reference>
<dbReference type="GO" id="GO:0008233">
    <property type="term" value="F:peptidase activity"/>
    <property type="evidence" value="ECO:0007669"/>
    <property type="project" value="InterPro"/>
</dbReference>
<evidence type="ECO:0000313" key="2">
    <source>
        <dbReference type="EMBL" id="KDA54453.1"/>
    </source>
</evidence>
<dbReference type="RefSeq" id="WP_038047752.1">
    <property type="nucleotide sequence ID" value="NZ_JMFG01000008.1"/>
</dbReference>
<comment type="caution">
    <text evidence="2">The sequence shown here is derived from an EMBL/GenBank/DDBJ whole genome shotgun (WGS) entry which is preliminary data.</text>
</comment>
<dbReference type="GO" id="GO:0005509">
    <property type="term" value="F:calcium ion binding"/>
    <property type="evidence" value="ECO:0007669"/>
    <property type="project" value="InterPro"/>
</dbReference>
<feature type="domain" description="EF-hand" evidence="1">
    <location>
        <begin position="246"/>
        <end position="272"/>
    </location>
</feature>
<dbReference type="EMBL" id="JMFG01000008">
    <property type="protein sequence ID" value="KDA54453.1"/>
    <property type="molecule type" value="Genomic_DNA"/>
</dbReference>
<accession>A0A062XUF3</accession>